<feature type="non-terminal residue" evidence="2">
    <location>
        <position position="1"/>
    </location>
</feature>
<protein>
    <submittedName>
        <fullName evidence="2">Uncharacterized protein</fullName>
    </submittedName>
</protein>
<keyword evidence="3" id="KW-1185">Reference proteome</keyword>
<comment type="caution">
    <text evidence="2">The sequence shown here is derived from an EMBL/GenBank/DDBJ whole genome shotgun (WGS) entry which is preliminary data.</text>
</comment>
<name>A0AA38H049_TAXCH</name>
<feature type="compositionally biased region" description="Basic and acidic residues" evidence="1">
    <location>
        <begin position="100"/>
        <end position="111"/>
    </location>
</feature>
<reference evidence="2 3" key="1">
    <citation type="journal article" date="2021" name="Nat. Plants">
        <title>The Taxus genome provides insights into paclitaxel biosynthesis.</title>
        <authorList>
            <person name="Xiong X."/>
            <person name="Gou J."/>
            <person name="Liao Q."/>
            <person name="Li Y."/>
            <person name="Zhou Q."/>
            <person name="Bi G."/>
            <person name="Li C."/>
            <person name="Du R."/>
            <person name="Wang X."/>
            <person name="Sun T."/>
            <person name="Guo L."/>
            <person name="Liang H."/>
            <person name="Lu P."/>
            <person name="Wu Y."/>
            <person name="Zhang Z."/>
            <person name="Ro D.K."/>
            <person name="Shang Y."/>
            <person name="Huang S."/>
            <person name="Yan J."/>
        </authorList>
    </citation>
    <scope>NUCLEOTIDE SEQUENCE [LARGE SCALE GENOMIC DNA]</scope>
    <source>
        <strain evidence="2">Ta-2019</strain>
    </source>
</reference>
<sequence length="111" mass="12349">EVRPKLCRRQGFSVRRANLPRGNRCSARSHPQIILREESRDPAFESSDNNVRQLQPDPGKNRDSTAGNASKKTAIDPKTSSEEFEPLIPVENSYLPVSEGDEKGRALESSS</sequence>
<dbReference type="AlphaFoldDB" id="A0AA38H049"/>
<dbReference type="Proteomes" id="UP000824469">
    <property type="component" value="Unassembled WGS sequence"/>
</dbReference>
<feature type="non-terminal residue" evidence="2">
    <location>
        <position position="111"/>
    </location>
</feature>
<evidence type="ECO:0000313" key="2">
    <source>
        <dbReference type="EMBL" id="KAH9331723.1"/>
    </source>
</evidence>
<proteinExistence type="predicted"/>
<evidence type="ECO:0000256" key="1">
    <source>
        <dbReference type="SAM" id="MobiDB-lite"/>
    </source>
</evidence>
<organism evidence="2 3">
    <name type="scientific">Taxus chinensis</name>
    <name type="common">Chinese yew</name>
    <name type="synonym">Taxus wallichiana var. chinensis</name>
    <dbReference type="NCBI Taxonomy" id="29808"/>
    <lineage>
        <taxon>Eukaryota</taxon>
        <taxon>Viridiplantae</taxon>
        <taxon>Streptophyta</taxon>
        <taxon>Embryophyta</taxon>
        <taxon>Tracheophyta</taxon>
        <taxon>Spermatophyta</taxon>
        <taxon>Pinopsida</taxon>
        <taxon>Pinidae</taxon>
        <taxon>Conifers II</taxon>
        <taxon>Cupressales</taxon>
        <taxon>Taxaceae</taxon>
        <taxon>Taxus</taxon>
    </lineage>
</organism>
<evidence type="ECO:0000313" key="3">
    <source>
        <dbReference type="Proteomes" id="UP000824469"/>
    </source>
</evidence>
<feature type="region of interest" description="Disordered" evidence="1">
    <location>
        <begin position="21"/>
        <end position="111"/>
    </location>
</feature>
<accession>A0AA38H049</accession>
<dbReference type="EMBL" id="JAHRHJ020000001">
    <property type="protein sequence ID" value="KAH9331723.1"/>
    <property type="molecule type" value="Genomic_DNA"/>
</dbReference>
<gene>
    <name evidence="2" type="ORF">KI387_003831</name>
</gene>